<evidence type="ECO:0000256" key="6">
    <source>
        <dbReference type="ARBA" id="ARBA00023136"/>
    </source>
</evidence>
<name>A0A163JP31_ABSGL</name>
<evidence type="ECO:0000256" key="7">
    <source>
        <dbReference type="RuleBase" id="RU000477"/>
    </source>
</evidence>
<protein>
    <recommendedName>
        <fullName evidence="11">Aquaporin</fullName>
    </recommendedName>
</protein>
<dbReference type="OMA" id="FWIPVAS"/>
<keyword evidence="5 8" id="KW-1133">Transmembrane helix</keyword>
<feature type="transmembrane region" description="Helical" evidence="8">
    <location>
        <begin position="32"/>
        <end position="54"/>
    </location>
</feature>
<dbReference type="PANTHER" id="PTHR43829">
    <property type="entry name" value="AQUAPORIN OR AQUAGLYCEROPORIN RELATED"/>
    <property type="match status" value="1"/>
</dbReference>
<evidence type="ECO:0000256" key="8">
    <source>
        <dbReference type="SAM" id="Phobius"/>
    </source>
</evidence>
<dbReference type="Gene3D" id="1.20.1080.10">
    <property type="entry name" value="Glycerol uptake facilitator protein"/>
    <property type="match status" value="1"/>
</dbReference>
<reference evidence="9" key="1">
    <citation type="submission" date="2016-04" db="EMBL/GenBank/DDBJ databases">
        <authorList>
            <person name="Evans L.H."/>
            <person name="Alamgir A."/>
            <person name="Owens N."/>
            <person name="Weber N.D."/>
            <person name="Virtaneva K."/>
            <person name="Barbian K."/>
            <person name="Babar A."/>
            <person name="Rosenke K."/>
        </authorList>
    </citation>
    <scope>NUCLEOTIDE SEQUENCE [LARGE SCALE GENOMIC DNA]</scope>
    <source>
        <strain evidence="9">CBS 101.48</strain>
    </source>
</reference>
<dbReference type="OrthoDB" id="3222at2759"/>
<evidence type="ECO:0000256" key="5">
    <source>
        <dbReference type="ARBA" id="ARBA00022989"/>
    </source>
</evidence>
<evidence type="ECO:0000313" key="10">
    <source>
        <dbReference type="Proteomes" id="UP000078561"/>
    </source>
</evidence>
<comment type="subcellular location">
    <subcellularLocation>
        <location evidence="1">Membrane</location>
        <topology evidence="1">Multi-pass membrane protein</topology>
    </subcellularLocation>
</comment>
<dbReference type="AlphaFoldDB" id="A0A163JP31"/>
<dbReference type="STRING" id="4829.A0A163JP31"/>
<dbReference type="GO" id="GO:0015250">
    <property type="term" value="F:water channel activity"/>
    <property type="evidence" value="ECO:0007669"/>
    <property type="project" value="TreeGrafter"/>
</dbReference>
<keyword evidence="3 7" id="KW-0813">Transport</keyword>
<dbReference type="Pfam" id="PF00230">
    <property type="entry name" value="MIP"/>
    <property type="match status" value="1"/>
</dbReference>
<evidence type="ECO:0000313" key="9">
    <source>
        <dbReference type="EMBL" id="SAM04036.1"/>
    </source>
</evidence>
<proteinExistence type="inferred from homology"/>
<dbReference type="Proteomes" id="UP000078561">
    <property type="component" value="Unassembled WGS sequence"/>
</dbReference>
<sequence length="152" mass="15874">MVLPAIDALDNGQRQVLGPKGTAGIFATYPPLYAGTFTAVASEIIGTALLLLLIMVTGHPNNMPFCTMQGIMIAAGLMAISLGLGYTSGFSLNPARDLGPRVFTAMAGWGLEVFSAANYYAWIPSFAPIVGGMLGGLIYKVCIDPYDPPALS</sequence>
<dbReference type="PRINTS" id="PR00783">
    <property type="entry name" value="MINTRINSICP"/>
</dbReference>
<feature type="transmembrane region" description="Helical" evidence="8">
    <location>
        <begin position="119"/>
        <end position="139"/>
    </location>
</feature>
<gene>
    <name evidence="9" type="primary">ABSGL_09896.1 scaffold 11783</name>
</gene>
<dbReference type="GO" id="GO:0005886">
    <property type="term" value="C:plasma membrane"/>
    <property type="evidence" value="ECO:0007669"/>
    <property type="project" value="TreeGrafter"/>
</dbReference>
<dbReference type="InParanoid" id="A0A163JP31"/>
<keyword evidence="6 8" id="KW-0472">Membrane</keyword>
<evidence type="ECO:0000256" key="4">
    <source>
        <dbReference type="ARBA" id="ARBA00022692"/>
    </source>
</evidence>
<dbReference type="InterPro" id="IPR050363">
    <property type="entry name" value="MIP/Aquaporin"/>
</dbReference>
<comment type="similarity">
    <text evidence="2 7">Belongs to the MIP/aquaporin (TC 1.A.8) family.</text>
</comment>
<dbReference type="InterPro" id="IPR023271">
    <property type="entry name" value="Aquaporin-like"/>
</dbReference>
<evidence type="ECO:0008006" key="11">
    <source>
        <dbReference type="Google" id="ProtNLM"/>
    </source>
</evidence>
<dbReference type="InterPro" id="IPR000425">
    <property type="entry name" value="MIP"/>
</dbReference>
<feature type="transmembrane region" description="Helical" evidence="8">
    <location>
        <begin position="66"/>
        <end position="86"/>
    </location>
</feature>
<dbReference type="PANTHER" id="PTHR43829:SF9">
    <property type="entry name" value="AQUAPORIN-9"/>
    <property type="match status" value="1"/>
</dbReference>
<evidence type="ECO:0000256" key="3">
    <source>
        <dbReference type="ARBA" id="ARBA00022448"/>
    </source>
</evidence>
<dbReference type="GO" id="GO:0015254">
    <property type="term" value="F:glycerol channel activity"/>
    <property type="evidence" value="ECO:0007669"/>
    <property type="project" value="TreeGrafter"/>
</dbReference>
<keyword evidence="4 7" id="KW-0812">Transmembrane</keyword>
<dbReference type="SUPFAM" id="SSF81338">
    <property type="entry name" value="Aquaporin-like"/>
    <property type="match status" value="1"/>
</dbReference>
<accession>A0A163JP31</accession>
<evidence type="ECO:0000256" key="2">
    <source>
        <dbReference type="ARBA" id="ARBA00006175"/>
    </source>
</evidence>
<evidence type="ECO:0000256" key="1">
    <source>
        <dbReference type="ARBA" id="ARBA00004141"/>
    </source>
</evidence>
<organism evidence="9">
    <name type="scientific">Absidia glauca</name>
    <name type="common">Pin mould</name>
    <dbReference type="NCBI Taxonomy" id="4829"/>
    <lineage>
        <taxon>Eukaryota</taxon>
        <taxon>Fungi</taxon>
        <taxon>Fungi incertae sedis</taxon>
        <taxon>Mucoromycota</taxon>
        <taxon>Mucoromycotina</taxon>
        <taxon>Mucoromycetes</taxon>
        <taxon>Mucorales</taxon>
        <taxon>Cunninghamellaceae</taxon>
        <taxon>Absidia</taxon>
    </lineage>
</organism>
<dbReference type="EMBL" id="LT554349">
    <property type="protein sequence ID" value="SAM04036.1"/>
    <property type="molecule type" value="Genomic_DNA"/>
</dbReference>
<keyword evidence="10" id="KW-1185">Reference proteome</keyword>